<evidence type="ECO:0000313" key="1">
    <source>
        <dbReference type="EMBL" id="GMN51918.1"/>
    </source>
</evidence>
<dbReference type="Proteomes" id="UP001187192">
    <property type="component" value="Unassembled WGS sequence"/>
</dbReference>
<name>A0AA88ABY0_FICCA</name>
<dbReference type="EMBL" id="BTGU01000039">
    <property type="protein sequence ID" value="GMN51918.1"/>
    <property type="molecule type" value="Genomic_DNA"/>
</dbReference>
<dbReference type="AlphaFoldDB" id="A0AA88ABY0"/>
<reference evidence="1" key="1">
    <citation type="submission" date="2023-07" db="EMBL/GenBank/DDBJ databases">
        <title>draft genome sequence of fig (Ficus carica).</title>
        <authorList>
            <person name="Takahashi T."/>
            <person name="Nishimura K."/>
        </authorList>
    </citation>
    <scope>NUCLEOTIDE SEQUENCE</scope>
</reference>
<comment type="caution">
    <text evidence="1">The sequence shown here is derived from an EMBL/GenBank/DDBJ whole genome shotgun (WGS) entry which is preliminary data.</text>
</comment>
<evidence type="ECO:0000313" key="2">
    <source>
        <dbReference type="Proteomes" id="UP001187192"/>
    </source>
</evidence>
<organism evidence="1 2">
    <name type="scientific">Ficus carica</name>
    <name type="common">Common fig</name>
    <dbReference type="NCBI Taxonomy" id="3494"/>
    <lineage>
        <taxon>Eukaryota</taxon>
        <taxon>Viridiplantae</taxon>
        <taxon>Streptophyta</taxon>
        <taxon>Embryophyta</taxon>
        <taxon>Tracheophyta</taxon>
        <taxon>Spermatophyta</taxon>
        <taxon>Magnoliopsida</taxon>
        <taxon>eudicotyledons</taxon>
        <taxon>Gunneridae</taxon>
        <taxon>Pentapetalae</taxon>
        <taxon>rosids</taxon>
        <taxon>fabids</taxon>
        <taxon>Rosales</taxon>
        <taxon>Moraceae</taxon>
        <taxon>Ficeae</taxon>
        <taxon>Ficus</taxon>
    </lineage>
</organism>
<proteinExistence type="predicted"/>
<accession>A0AA88ABY0</accession>
<keyword evidence="2" id="KW-1185">Reference proteome</keyword>
<sequence>MLPGQSLPPHRGLSCTRVRLYPGTTWLVRSVSPSHVVEASDRRRPPLSQHSILTPDVKPSTAHINIGISAFK</sequence>
<gene>
    <name evidence="1" type="ORF">TIFTF001_021064</name>
</gene>
<protein>
    <submittedName>
        <fullName evidence="1">Uncharacterized protein</fullName>
    </submittedName>
</protein>